<sequence length="107" mass="11523">MSSMVSLCQRSGGVPGDILTADDLANVKANVDLTWSVVLTPATLTGGKFVWSNGEEVTASGVFKNGTTFIDAFTGYGPYVMMDSTYKLLRCTQVSKYIPFPVLCKKI</sequence>
<protein>
    <submittedName>
        <fullName evidence="2">Uncharacterized protein LOC125179089</fullName>
    </submittedName>
</protein>
<dbReference type="GeneID" id="125179089"/>
<accession>A0A979FSQ4</accession>
<evidence type="ECO:0000313" key="2">
    <source>
        <dbReference type="RefSeq" id="XP_047740199.1"/>
    </source>
</evidence>
<dbReference type="KEGG" id="hazt:125179089"/>
<organism evidence="1 2">
    <name type="scientific">Hyalella azteca</name>
    <name type="common">Amphipod</name>
    <dbReference type="NCBI Taxonomy" id="294128"/>
    <lineage>
        <taxon>Eukaryota</taxon>
        <taxon>Metazoa</taxon>
        <taxon>Ecdysozoa</taxon>
        <taxon>Arthropoda</taxon>
        <taxon>Crustacea</taxon>
        <taxon>Multicrustacea</taxon>
        <taxon>Malacostraca</taxon>
        <taxon>Eumalacostraca</taxon>
        <taxon>Peracarida</taxon>
        <taxon>Amphipoda</taxon>
        <taxon>Senticaudata</taxon>
        <taxon>Talitrida</taxon>
        <taxon>Talitroidea</taxon>
        <taxon>Hyalellidae</taxon>
        <taxon>Hyalella</taxon>
    </lineage>
</organism>
<dbReference type="Proteomes" id="UP000694843">
    <property type="component" value="Unplaced"/>
</dbReference>
<proteinExistence type="predicted"/>
<name>A0A979FSQ4_HYAAZ</name>
<gene>
    <name evidence="2" type="primary">LOC125179089</name>
</gene>
<dbReference type="AlphaFoldDB" id="A0A979FSQ4"/>
<evidence type="ECO:0000313" key="1">
    <source>
        <dbReference type="Proteomes" id="UP000694843"/>
    </source>
</evidence>
<dbReference type="RefSeq" id="XP_047740199.1">
    <property type="nucleotide sequence ID" value="XM_047884243.1"/>
</dbReference>
<reference evidence="2" key="1">
    <citation type="submission" date="2025-08" db="UniProtKB">
        <authorList>
            <consortium name="RefSeq"/>
        </authorList>
    </citation>
    <scope>IDENTIFICATION</scope>
    <source>
        <tissue evidence="2">Whole organism</tissue>
    </source>
</reference>
<keyword evidence="1" id="KW-1185">Reference proteome</keyword>